<dbReference type="GO" id="GO:0005737">
    <property type="term" value="C:cytoplasm"/>
    <property type="evidence" value="ECO:0007669"/>
    <property type="project" value="EnsemblPlants"/>
</dbReference>
<comment type="caution">
    <text evidence="4">The sequence shown here is derived from an EMBL/GenBank/DDBJ whole genome shotgun (WGS) entry which is preliminary data.</text>
</comment>
<dbReference type="OMA" id="ACIEDAD"/>
<name>A0A388JSE3_CHABU</name>
<dbReference type="Pfam" id="PF02996">
    <property type="entry name" value="Prefoldin"/>
    <property type="match status" value="1"/>
</dbReference>
<organism evidence="4 5">
    <name type="scientific">Chara braunii</name>
    <name type="common">Braun's stonewort</name>
    <dbReference type="NCBI Taxonomy" id="69332"/>
    <lineage>
        <taxon>Eukaryota</taxon>
        <taxon>Viridiplantae</taxon>
        <taxon>Streptophyta</taxon>
        <taxon>Charophyceae</taxon>
        <taxon>Charales</taxon>
        <taxon>Characeae</taxon>
        <taxon>Chara</taxon>
    </lineage>
</organism>
<proteinExistence type="inferred from homology"/>
<dbReference type="PANTHER" id="PTHR12409:SF0">
    <property type="entry name" value="PREFOLDIN SUBUNIT 3"/>
    <property type="match status" value="1"/>
</dbReference>
<dbReference type="SUPFAM" id="SSF46579">
    <property type="entry name" value="Prefoldin"/>
    <property type="match status" value="1"/>
</dbReference>
<reference evidence="4 5" key="1">
    <citation type="journal article" date="2018" name="Cell">
        <title>The Chara Genome: Secondary Complexity and Implications for Plant Terrestrialization.</title>
        <authorList>
            <person name="Nishiyama T."/>
            <person name="Sakayama H."/>
            <person name="Vries J.D."/>
            <person name="Buschmann H."/>
            <person name="Saint-Marcoux D."/>
            <person name="Ullrich K.K."/>
            <person name="Haas F.B."/>
            <person name="Vanderstraeten L."/>
            <person name="Becker D."/>
            <person name="Lang D."/>
            <person name="Vosolsobe S."/>
            <person name="Rombauts S."/>
            <person name="Wilhelmsson P.K.I."/>
            <person name="Janitza P."/>
            <person name="Kern R."/>
            <person name="Heyl A."/>
            <person name="Rumpler F."/>
            <person name="Villalobos L.I.A.C."/>
            <person name="Clay J.M."/>
            <person name="Skokan R."/>
            <person name="Toyoda A."/>
            <person name="Suzuki Y."/>
            <person name="Kagoshima H."/>
            <person name="Schijlen E."/>
            <person name="Tajeshwar N."/>
            <person name="Catarino B."/>
            <person name="Hetherington A.J."/>
            <person name="Saltykova A."/>
            <person name="Bonnot C."/>
            <person name="Breuninger H."/>
            <person name="Symeonidi A."/>
            <person name="Radhakrishnan G.V."/>
            <person name="Van Nieuwerburgh F."/>
            <person name="Deforce D."/>
            <person name="Chang C."/>
            <person name="Karol K.G."/>
            <person name="Hedrich R."/>
            <person name="Ulvskov P."/>
            <person name="Glockner G."/>
            <person name="Delwiche C.F."/>
            <person name="Petrasek J."/>
            <person name="Van de Peer Y."/>
            <person name="Friml J."/>
            <person name="Beilby M."/>
            <person name="Dolan L."/>
            <person name="Kohara Y."/>
            <person name="Sugano S."/>
            <person name="Fujiyama A."/>
            <person name="Delaux P.-M."/>
            <person name="Quint M."/>
            <person name="TheiBen G."/>
            <person name="Hagemann M."/>
            <person name="Harholt J."/>
            <person name="Dunand C."/>
            <person name="Zachgo S."/>
            <person name="Langdale J."/>
            <person name="Maumus F."/>
            <person name="Straeten D.V.D."/>
            <person name="Gould S.B."/>
            <person name="Rensing S.A."/>
        </authorList>
    </citation>
    <scope>NUCLEOTIDE SEQUENCE [LARGE SCALE GENOMIC DNA]</scope>
    <source>
        <strain evidence="4 5">S276</strain>
    </source>
</reference>
<evidence type="ECO:0000313" key="4">
    <source>
        <dbReference type="EMBL" id="GBG60700.1"/>
    </source>
</evidence>
<feature type="coiled-coil region" evidence="3">
    <location>
        <begin position="44"/>
        <end position="71"/>
    </location>
</feature>
<accession>A0A388JSE3</accession>
<dbReference type="PANTHER" id="PTHR12409">
    <property type="entry name" value="PREFOLDIN SUBUNIT 3"/>
    <property type="match status" value="1"/>
</dbReference>
<dbReference type="GO" id="GO:0016272">
    <property type="term" value="C:prefoldin complex"/>
    <property type="evidence" value="ECO:0007669"/>
    <property type="project" value="InterPro"/>
</dbReference>
<keyword evidence="3" id="KW-0175">Coiled coil</keyword>
<evidence type="ECO:0000256" key="2">
    <source>
        <dbReference type="ARBA" id="ARBA00023186"/>
    </source>
</evidence>
<dbReference type="EMBL" id="BFEA01000014">
    <property type="protein sequence ID" value="GBG60700.1"/>
    <property type="molecule type" value="Genomic_DNA"/>
</dbReference>
<dbReference type="AlphaFoldDB" id="A0A388JSE3"/>
<keyword evidence="2" id="KW-0143">Chaperone</keyword>
<dbReference type="InterPro" id="IPR004127">
    <property type="entry name" value="Prefoldin_subunit_alpha"/>
</dbReference>
<dbReference type="Gene3D" id="1.10.287.370">
    <property type="match status" value="1"/>
</dbReference>
<dbReference type="STRING" id="69332.A0A388JSE3"/>
<dbReference type="Proteomes" id="UP000265515">
    <property type="component" value="Unassembled WGS sequence"/>
</dbReference>
<dbReference type="CDD" id="cd23156">
    <property type="entry name" value="Prefoldin_3"/>
    <property type="match status" value="1"/>
</dbReference>
<dbReference type="GO" id="GO:0009651">
    <property type="term" value="P:response to salt stress"/>
    <property type="evidence" value="ECO:0007669"/>
    <property type="project" value="EnsemblPlants"/>
</dbReference>
<evidence type="ECO:0000256" key="1">
    <source>
        <dbReference type="ARBA" id="ARBA00010048"/>
    </source>
</evidence>
<evidence type="ECO:0000313" key="5">
    <source>
        <dbReference type="Proteomes" id="UP000265515"/>
    </source>
</evidence>
<dbReference type="GO" id="GO:0005634">
    <property type="term" value="C:nucleus"/>
    <property type="evidence" value="ECO:0007669"/>
    <property type="project" value="EnsemblPlants"/>
</dbReference>
<evidence type="ECO:0000256" key="3">
    <source>
        <dbReference type="SAM" id="Coils"/>
    </source>
</evidence>
<dbReference type="InterPro" id="IPR016655">
    <property type="entry name" value="PFD3"/>
</dbReference>
<dbReference type="Gramene" id="GBG60700">
    <property type="protein sequence ID" value="GBG60700"/>
    <property type="gene ID" value="CBR_g12436"/>
</dbReference>
<protein>
    <recommendedName>
        <fullName evidence="6">Prefoldin subunit 3</fullName>
    </recommendedName>
</protein>
<dbReference type="GO" id="GO:0043622">
    <property type="term" value="P:cortical microtubule organization"/>
    <property type="evidence" value="ECO:0007669"/>
    <property type="project" value="EnsemblPlants"/>
</dbReference>
<dbReference type="GO" id="GO:0007021">
    <property type="term" value="P:tubulin complex assembly"/>
    <property type="evidence" value="ECO:0007669"/>
    <property type="project" value="TreeGrafter"/>
</dbReference>
<dbReference type="GO" id="GO:0009631">
    <property type="term" value="P:cold acclimation"/>
    <property type="evidence" value="ECO:0007669"/>
    <property type="project" value="EnsemblPlants"/>
</dbReference>
<gene>
    <name evidence="4" type="ORF">CBR_g12436</name>
</gene>
<dbReference type="OrthoDB" id="6375174at2759"/>
<dbReference type="GO" id="GO:0015631">
    <property type="term" value="F:tubulin binding"/>
    <property type="evidence" value="ECO:0007669"/>
    <property type="project" value="TreeGrafter"/>
</dbReference>
<sequence>MQDVNVDFELADGIFTQATIRNAKSVCLWLGANVMMEYSFEEAISLLESNLENATTSLENITNDLQFLRDQVTITQVMMARVFNYDVHQRRLQRLTLDVEKVGA</sequence>
<keyword evidence="5" id="KW-1185">Reference proteome</keyword>
<comment type="similarity">
    <text evidence="1">Belongs to the prefoldin subunit alpha family.</text>
</comment>
<evidence type="ECO:0008006" key="6">
    <source>
        <dbReference type="Google" id="ProtNLM"/>
    </source>
</evidence>
<dbReference type="InterPro" id="IPR009053">
    <property type="entry name" value="Prefoldin"/>
</dbReference>
<dbReference type="GO" id="GO:0006457">
    <property type="term" value="P:protein folding"/>
    <property type="evidence" value="ECO:0007669"/>
    <property type="project" value="EnsemblPlants"/>
</dbReference>